<reference evidence="2 3" key="1">
    <citation type="submission" date="2023-01" db="EMBL/GenBank/DDBJ databases">
        <title>Analysis of 21 Apiospora genomes using comparative genomics revels a genus with tremendous synthesis potential of carbohydrate active enzymes and secondary metabolites.</title>
        <authorList>
            <person name="Sorensen T."/>
        </authorList>
    </citation>
    <scope>NUCLEOTIDE SEQUENCE [LARGE SCALE GENOMIC DNA]</scope>
    <source>
        <strain evidence="2 3">CBS 33761</strain>
    </source>
</reference>
<name>A0ABR1RZT9_9PEZI</name>
<protein>
    <recommendedName>
        <fullName evidence="1">Heterokaryon incompatibility domain-containing protein</fullName>
    </recommendedName>
</protein>
<evidence type="ECO:0000313" key="2">
    <source>
        <dbReference type="EMBL" id="KAK8022684.1"/>
    </source>
</evidence>
<dbReference type="EMBL" id="JAQQWK010000012">
    <property type="protein sequence ID" value="KAK8022684.1"/>
    <property type="molecule type" value="Genomic_DNA"/>
</dbReference>
<gene>
    <name evidence="2" type="ORF">PG993_013451</name>
</gene>
<sequence length="731" mass="81860">MATEQVAIESYAAHLKDWIQDCNEHHDDECQVVPIAERRPHHIPDWVIDTEDACVVRGASVPRYVALSYVWRSPTSTDETGVPAAADRLMLLKDNLDDFCTKGFLRTGVLDKAPVVVRDAINLIRISGCRYLWVDCLCIVQYAETTNARVGLMNEIYSGAYFTIVAAAESARGLYGRDQCHASYINEGKPSAASLHAELLCSHWASRGWTFQEQLLSKRALVFLDDVYFWDCLRGVHCPDILPVGGTPSQTAPGKDRRPHEPPQYAPLVGMPGTVRDKLRLEATPPPVPDLKLYIELVCRYNMRNLTYDQDALPAFSGVLEAFSQQGFLSGFICGLPALLLDSALLWQPATQARRRRVNRFTPNLAPQAPLPSWSWIGWQCRLDPDSLLSDLLKGVNHGHEERAFPRCTVEKLVDWSTFPDESPINETGLMQRYKATCGPHGPGTLPPNWSYKPAYRDPATSRLYPAAFVHEAMPEAFYRYPLPAQNEYSARRANGNGALISCITTKAVLRVRRALVPYDPSSPLRAAKRQKVSGSLSSVSVFRTGIYTKFGPQDLCSVLTLEDSKGRWGGTLQVMNRGSKPLIRPDLELIAISTGSMPYAQADLPYQETVDSTGSWYYPWMNGASRQTRYEFRIVDSRSSLSLDDTRRDIKADIDVGPFARRFAPDISKRQGRSAGVEEPEAGDQAEQYEFYNVLWVETRDGIMYRKAAGRVPKDVWEENCGQPEKIVLG</sequence>
<feature type="domain" description="Heterokaryon incompatibility" evidence="1">
    <location>
        <begin position="64"/>
        <end position="213"/>
    </location>
</feature>
<keyword evidence="3" id="KW-1185">Reference proteome</keyword>
<dbReference type="PANTHER" id="PTHR33112">
    <property type="entry name" value="DOMAIN PROTEIN, PUTATIVE-RELATED"/>
    <property type="match status" value="1"/>
</dbReference>
<proteinExistence type="predicted"/>
<dbReference type="InterPro" id="IPR010730">
    <property type="entry name" value="HET"/>
</dbReference>
<dbReference type="Proteomes" id="UP001444661">
    <property type="component" value="Unassembled WGS sequence"/>
</dbReference>
<dbReference type="Pfam" id="PF06985">
    <property type="entry name" value="HET"/>
    <property type="match status" value="1"/>
</dbReference>
<evidence type="ECO:0000259" key="1">
    <source>
        <dbReference type="Pfam" id="PF06985"/>
    </source>
</evidence>
<evidence type="ECO:0000313" key="3">
    <source>
        <dbReference type="Proteomes" id="UP001444661"/>
    </source>
</evidence>
<accession>A0ABR1RZT9</accession>
<organism evidence="2 3">
    <name type="scientific">Apiospora rasikravindrae</name>
    <dbReference type="NCBI Taxonomy" id="990691"/>
    <lineage>
        <taxon>Eukaryota</taxon>
        <taxon>Fungi</taxon>
        <taxon>Dikarya</taxon>
        <taxon>Ascomycota</taxon>
        <taxon>Pezizomycotina</taxon>
        <taxon>Sordariomycetes</taxon>
        <taxon>Xylariomycetidae</taxon>
        <taxon>Amphisphaeriales</taxon>
        <taxon>Apiosporaceae</taxon>
        <taxon>Apiospora</taxon>
    </lineage>
</organism>
<dbReference type="PANTHER" id="PTHR33112:SF1">
    <property type="entry name" value="HETEROKARYON INCOMPATIBILITY DOMAIN-CONTAINING PROTEIN"/>
    <property type="match status" value="1"/>
</dbReference>
<comment type="caution">
    <text evidence="2">The sequence shown here is derived from an EMBL/GenBank/DDBJ whole genome shotgun (WGS) entry which is preliminary data.</text>
</comment>